<evidence type="ECO:0000256" key="1">
    <source>
        <dbReference type="ARBA" id="ARBA00010052"/>
    </source>
</evidence>
<dbReference type="InterPro" id="IPR040255">
    <property type="entry name" value="Non-specific_endonuclease"/>
</dbReference>
<feature type="binding site" evidence="3">
    <location>
        <position position="230"/>
    </location>
    <ligand>
        <name>Mg(2+)</name>
        <dbReference type="ChEBI" id="CHEBI:18420"/>
        <note>catalytic</note>
    </ligand>
</feature>
<dbReference type="SMR" id="Q54K70"/>
<keyword evidence="8" id="KW-1185">Reference proteome</keyword>
<dbReference type="GeneID" id="8626186"/>
<dbReference type="PRO" id="PR:Q54K70"/>
<dbReference type="FunCoup" id="Q54K70">
    <property type="interactions" value="270"/>
</dbReference>
<evidence type="ECO:0000259" key="6">
    <source>
        <dbReference type="SMART" id="SM00892"/>
    </source>
</evidence>
<accession>Q54K70</accession>
<evidence type="ECO:0000256" key="4">
    <source>
        <dbReference type="SAM" id="Coils"/>
    </source>
</evidence>
<dbReference type="SMART" id="SM00892">
    <property type="entry name" value="Endonuclease_NS"/>
    <property type="match status" value="1"/>
</dbReference>
<dbReference type="EMBL" id="AAFI02000102">
    <property type="protein sequence ID" value="EAL63675.1"/>
    <property type="molecule type" value="Genomic_DNA"/>
</dbReference>
<evidence type="ECO:0000256" key="3">
    <source>
        <dbReference type="PIRSR" id="PIRSR640255-2"/>
    </source>
</evidence>
<dbReference type="KEGG" id="ddi:DDB_G0287551"/>
<dbReference type="GO" id="GO:0005634">
    <property type="term" value="C:nucleus"/>
    <property type="evidence" value="ECO:0000318"/>
    <property type="project" value="GO_Central"/>
</dbReference>
<dbReference type="AlphaFoldDB" id="Q54K70"/>
<dbReference type="GO" id="GO:0046872">
    <property type="term" value="F:metal ion binding"/>
    <property type="evidence" value="ECO:0007669"/>
    <property type="project" value="UniProtKB-KW"/>
</dbReference>
<dbReference type="InParanoid" id="Q54K70"/>
<sequence>MKKASKIIIGILGVSTVTAGVINYKLGEKVKSLEVEISEKKDQNKQIEIKHQDLGKELSRVIDDKVSIENRTKDIERTNQYLIELFNGFNGITYEQLSLIPSNIHGSAFPHNQLHYKLIGELGLPSSQNLWFYETYISSLNFERKVPNWVCQRIEIQDFKEKIADRKHCNFNNNTIQVPHHFKQENKDYWGSGWSKGHMVPAGDNIKSQESMCQTFLLNSNIVPQDLNNNQNFWYRLESFCKNQLINRFKSVTIISGPIYHHPNLIEQLDEDQLKSRPKYSKQTQKKFVKYEVIGDRNVAVPNYLFKIILVEPKDDNNNNKQQQPYLVSSFLIPNEPISSDAVLTDYQVPLHEIEVKTGLQFFKKLNPKTDIQSLCDSDPINCMMMTEKDLLPRLIGFCRSTKDINDLKNEYKHINWGDSLTNLLNSKSLEINQIEELKNQERLLKKQQEEQSKN</sequence>
<dbReference type="Gene3D" id="3.40.570.10">
    <property type="entry name" value="Extracellular Endonuclease, subunit A"/>
    <property type="match status" value="1"/>
</dbReference>
<keyword evidence="3" id="KW-0479">Metal-binding</keyword>
<dbReference type="OMA" id="WYRLESF"/>
<dbReference type="SMART" id="SM00477">
    <property type="entry name" value="NUC"/>
    <property type="match status" value="1"/>
</dbReference>
<feature type="coiled-coil region" evidence="4">
    <location>
        <begin position="421"/>
        <end position="455"/>
    </location>
</feature>
<dbReference type="SUPFAM" id="SSF54060">
    <property type="entry name" value="His-Me finger endonucleases"/>
    <property type="match status" value="1"/>
</dbReference>
<dbReference type="dictyBase" id="DDB_G0287551"/>
<evidence type="ECO:0000313" key="8">
    <source>
        <dbReference type="Proteomes" id="UP000002195"/>
    </source>
</evidence>
<dbReference type="Pfam" id="PF01223">
    <property type="entry name" value="Endonuclease_NS"/>
    <property type="match status" value="1"/>
</dbReference>
<dbReference type="GO" id="GO:0003676">
    <property type="term" value="F:nucleic acid binding"/>
    <property type="evidence" value="ECO:0007669"/>
    <property type="project" value="InterPro"/>
</dbReference>
<dbReference type="GO" id="GO:0000014">
    <property type="term" value="F:single-stranded DNA endodeoxyribonuclease activity"/>
    <property type="evidence" value="ECO:0000318"/>
    <property type="project" value="GO_Central"/>
</dbReference>
<dbReference type="InterPro" id="IPR044925">
    <property type="entry name" value="His-Me_finger_sf"/>
</dbReference>
<gene>
    <name evidence="7" type="ORF">DDB_G0287551</name>
</gene>
<proteinExistence type="inferred from homology"/>
<protein>
    <recommendedName>
        <fullName evidence="9">Endonuclease G, mitochondrial</fullName>
    </recommendedName>
</protein>
<dbReference type="STRING" id="44689.Q54K70"/>
<dbReference type="RefSeq" id="XP_637185.1">
    <property type="nucleotide sequence ID" value="XM_632093.1"/>
</dbReference>
<feature type="coiled-coil region" evidence="4">
    <location>
        <begin position="30"/>
        <end position="57"/>
    </location>
</feature>
<dbReference type="VEuPathDB" id="AmoebaDB:DDB_G0287551"/>
<evidence type="ECO:0000313" key="7">
    <source>
        <dbReference type="EMBL" id="EAL63675.1"/>
    </source>
</evidence>
<comment type="caution">
    <text evidence="7">The sequence shown here is derived from an EMBL/GenBank/DDBJ whole genome shotgun (WGS) entry which is preliminary data.</text>
</comment>
<dbReference type="InterPro" id="IPR001604">
    <property type="entry name" value="Endo_G_ENPP1-like_dom"/>
</dbReference>
<dbReference type="eggNOG" id="KOG3721">
    <property type="taxonomic scope" value="Eukaryota"/>
</dbReference>
<dbReference type="HOGENOM" id="CLU_601918_0_0_1"/>
<feature type="domain" description="DNA/RNA non-specific endonuclease/pyrophosphatase/phosphodiesterase" evidence="6">
    <location>
        <begin position="132"/>
        <end position="369"/>
    </location>
</feature>
<organism evidence="7 8">
    <name type="scientific">Dictyostelium discoideum</name>
    <name type="common">Social amoeba</name>
    <dbReference type="NCBI Taxonomy" id="44689"/>
    <lineage>
        <taxon>Eukaryota</taxon>
        <taxon>Amoebozoa</taxon>
        <taxon>Evosea</taxon>
        <taxon>Eumycetozoa</taxon>
        <taxon>Dictyostelia</taxon>
        <taxon>Dictyosteliales</taxon>
        <taxon>Dictyosteliaceae</taxon>
        <taxon>Dictyostelium</taxon>
    </lineage>
</organism>
<dbReference type="PANTHER" id="PTHR13966">
    <property type="entry name" value="ENDONUCLEASE RELATED"/>
    <property type="match status" value="1"/>
</dbReference>
<feature type="domain" description="ENPP1-3/EXOG-like endonuclease/phosphodiesterase" evidence="5">
    <location>
        <begin position="133"/>
        <end position="369"/>
    </location>
</feature>
<name>Q54K70_DICDI</name>
<evidence type="ECO:0000256" key="2">
    <source>
        <dbReference type="PIRSR" id="PIRSR640255-1"/>
    </source>
</evidence>
<dbReference type="GO" id="GO:0005743">
    <property type="term" value="C:mitochondrial inner membrane"/>
    <property type="evidence" value="ECO:0000318"/>
    <property type="project" value="GO_Central"/>
</dbReference>
<dbReference type="GO" id="GO:0006309">
    <property type="term" value="P:apoptotic DNA fragmentation"/>
    <property type="evidence" value="ECO:0000318"/>
    <property type="project" value="GO_Central"/>
</dbReference>
<evidence type="ECO:0008006" key="9">
    <source>
        <dbReference type="Google" id="ProtNLM"/>
    </source>
</evidence>
<dbReference type="PANTHER" id="PTHR13966:SF5">
    <property type="entry name" value="ENDONUCLEASE G, MITOCHONDRIAL"/>
    <property type="match status" value="1"/>
</dbReference>
<dbReference type="InterPro" id="IPR020821">
    <property type="entry name" value="ENPP1-3/EXOG-like_nuc-like"/>
</dbReference>
<reference evidence="7 8" key="1">
    <citation type="journal article" date="2005" name="Nature">
        <title>The genome of the social amoeba Dictyostelium discoideum.</title>
        <authorList>
            <consortium name="The Dictyostelium discoideum Sequencing Consortium"/>
            <person name="Eichinger L."/>
            <person name="Pachebat J.A."/>
            <person name="Glockner G."/>
            <person name="Rajandream M.A."/>
            <person name="Sucgang R."/>
            <person name="Berriman M."/>
            <person name="Song J."/>
            <person name="Olsen R."/>
            <person name="Szafranski K."/>
            <person name="Xu Q."/>
            <person name="Tunggal B."/>
            <person name="Kummerfeld S."/>
            <person name="Madera M."/>
            <person name="Konfortov B.A."/>
            <person name="Rivero F."/>
            <person name="Bankier A.T."/>
            <person name="Lehmann R."/>
            <person name="Hamlin N."/>
            <person name="Davies R."/>
            <person name="Gaudet P."/>
            <person name="Fey P."/>
            <person name="Pilcher K."/>
            <person name="Chen G."/>
            <person name="Saunders D."/>
            <person name="Sodergren E."/>
            <person name="Davis P."/>
            <person name="Kerhornou A."/>
            <person name="Nie X."/>
            <person name="Hall N."/>
            <person name="Anjard C."/>
            <person name="Hemphill L."/>
            <person name="Bason N."/>
            <person name="Farbrother P."/>
            <person name="Desany B."/>
            <person name="Just E."/>
            <person name="Morio T."/>
            <person name="Rost R."/>
            <person name="Churcher C."/>
            <person name="Cooper J."/>
            <person name="Haydock S."/>
            <person name="van Driessche N."/>
            <person name="Cronin A."/>
            <person name="Goodhead I."/>
            <person name="Muzny D."/>
            <person name="Mourier T."/>
            <person name="Pain A."/>
            <person name="Lu M."/>
            <person name="Harper D."/>
            <person name="Lindsay R."/>
            <person name="Hauser H."/>
            <person name="James K."/>
            <person name="Quiles M."/>
            <person name="Madan Babu M."/>
            <person name="Saito T."/>
            <person name="Buchrieser C."/>
            <person name="Wardroper A."/>
            <person name="Felder M."/>
            <person name="Thangavelu M."/>
            <person name="Johnson D."/>
            <person name="Knights A."/>
            <person name="Loulseged H."/>
            <person name="Mungall K."/>
            <person name="Oliver K."/>
            <person name="Price C."/>
            <person name="Quail M.A."/>
            <person name="Urushihara H."/>
            <person name="Hernandez J."/>
            <person name="Rabbinowitsch E."/>
            <person name="Steffen D."/>
            <person name="Sanders M."/>
            <person name="Ma J."/>
            <person name="Kohara Y."/>
            <person name="Sharp S."/>
            <person name="Simmonds M."/>
            <person name="Spiegler S."/>
            <person name="Tivey A."/>
            <person name="Sugano S."/>
            <person name="White B."/>
            <person name="Walker D."/>
            <person name="Woodward J."/>
            <person name="Winckler T."/>
            <person name="Tanaka Y."/>
            <person name="Shaulsky G."/>
            <person name="Schleicher M."/>
            <person name="Weinstock G."/>
            <person name="Rosenthal A."/>
            <person name="Cox E.C."/>
            <person name="Chisholm R.L."/>
            <person name="Gibbs R."/>
            <person name="Loomis W.F."/>
            <person name="Platzer M."/>
            <person name="Kay R.R."/>
            <person name="Williams J."/>
            <person name="Dear P.H."/>
            <person name="Noegel A.A."/>
            <person name="Barrell B."/>
            <person name="Kuspa A."/>
        </authorList>
    </citation>
    <scope>NUCLEOTIDE SEQUENCE [LARGE SCALE GENOMIC DNA]</scope>
    <source>
        <strain evidence="7 8">AX4</strain>
    </source>
</reference>
<dbReference type="Proteomes" id="UP000002195">
    <property type="component" value="Unassembled WGS sequence"/>
</dbReference>
<evidence type="ECO:0000259" key="5">
    <source>
        <dbReference type="SMART" id="SM00477"/>
    </source>
</evidence>
<feature type="active site" description="Proton acceptor" evidence="2">
    <location>
        <position position="198"/>
    </location>
</feature>
<comment type="similarity">
    <text evidence="1">Belongs to the DNA/RNA non-specific endonuclease family.</text>
</comment>
<dbReference type="GO" id="GO:0004521">
    <property type="term" value="F:RNA endonuclease activity"/>
    <property type="evidence" value="ECO:0000318"/>
    <property type="project" value="GO_Central"/>
</dbReference>
<dbReference type="InterPro" id="IPR044929">
    <property type="entry name" value="DNA/RNA_non-sp_Endonuclease_sf"/>
</dbReference>
<dbReference type="PhylomeDB" id="Q54K70"/>
<dbReference type="CDD" id="cd00091">
    <property type="entry name" value="NUC"/>
    <property type="match status" value="1"/>
</dbReference>
<dbReference type="PaxDb" id="44689-DDB0187526"/>
<keyword evidence="4" id="KW-0175">Coiled coil</keyword>